<dbReference type="GO" id="GO:0009025">
    <property type="term" value="F:tagatose-bisphosphate aldolase activity"/>
    <property type="evidence" value="ECO:0007669"/>
    <property type="project" value="UniProtKB-EC"/>
</dbReference>
<evidence type="ECO:0000256" key="2">
    <source>
        <dbReference type="ARBA" id="ARBA00023239"/>
    </source>
</evidence>
<dbReference type="Proteomes" id="UP000000374">
    <property type="component" value="Chromosome"/>
</dbReference>
<protein>
    <submittedName>
        <fullName evidence="3">Tagatose-bisphosphate aldolase</fullName>
        <ecNumber evidence="3">4.1.2.40</ecNumber>
    </submittedName>
</protein>
<sequence length="348" mass="38970">MQISAGKLWSMRRLADERGFFKMTAVDQRPGVEALVRQRRGAGGAGACLFEDVGQVKRVLIETLSPWSSAMLLDPGYAYPRAALQADPRKGLLLTYEQWDCEETPGGRKTFAYRDWSVEKIKRLGADGVKLMLWWRPDASKDVKLHQRALVEQVGRDCRRHDIAFLLEPLLYPPGSAQGASRYEEDAGKRPEMVLDTAREFRAERYGIDIFKMESPIAAHSVPDPDAAESAACQRWFDELGRTLDRPWVMLSAGAGMEPFRRIAAHAFRAGASGYLAGRAIWWPSFEAAFPDWESMRAGVLRDGVPYARMLHALLERTGTPWSACRAFAHGIELADASADFYARYPAA</sequence>
<gene>
    <name evidence="3" type="ordered locus">Veis_2597</name>
</gene>
<dbReference type="PANTHER" id="PTHR39340:SF1">
    <property type="entry name" value="SULFOFRUCTOSEPHOSPHATE ALDOLASE"/>
    <property type="match status" value="1"/>
</dbReference>
<evidence type="ECO:0000313" key="3">
    <source>
        <dbReference type="EMBL" id="ABM58342.1"/>
    </source>
</evidence>
<keyword evidence="4" id="KW-1185">Reference proteome</keyword>
<evidence type="ECO:0000256" key="1">
    <source>
        <dbReference type="ARBA" id="ARBA00008679"/>
    </source>
</evidence>
<dbReference type="InterPro" id="IPR013785">
    <property type="entry name" value="Aldolase_TIM"/>
</dbReference>
<proteinExistence type="inferred from homology"/>
<dbReference type="SUPFAM" id="SSF51569">
    <property type="entry name" value="Aldolase"/>
    <property type="match status" value="1"/>
</dbReference>
<dbReference type="EC" id="4.1.2.40" evidence="3"/>
<accession>A1WL35</accession>
<dbReference type="eggNOG" id="COG3684">
    <property type="taxonomic scope" value="Bacteria"/>
</dbReference>
<keyword evidence="2 3" id="KW-0456">Lyase</keyword>
<dbReference type="EMBL" id="CP000542">
    <property type="protein sequence ID" value="ABM58342.1"/>
    <property type="molecule type" value="Genomic_DNA"/>
</dbReference>
<dbReference type="RefSeq" id="WP_011810343.1">
    <property type="nucleotide sequence ID" value="NC_008786.1"/>
</dbReference>
<evidence type="ECO:0000313" key="4">
    <source>
        <dbReference type="Proteomes" id="UP000000374"/>
    </source>
</evidence>
<dbReference type="HOGENOM" id="CLU_058971_0_0_4"/>
<dbReference type="InterPro" id="IPR002915">
    <property type="entry name" value="DeoC/FbaB/LacD_aldolase"/>
</dbReference>
<dbReference type="KEGG" id="vei:Veis_2597"/>
<organism evidence="3 4">
    <name type="scientific">Verminephrobacter eiseniae (strain EF01-2)</name>
    <dbReference type="NCBI Taxonomy" id="391735"/>
    <lineage>
        <taxon>Bacteria</taxon>
        <taxon>Pseudomonadati</taxon>
        <taxon>Pseudomonadota</taxon>
        <taxon>Betaproteobacteria</taxon>
        <taxon>Burkholderiales</taxon>
        <taxon>Comamonadaceae</taxon>
        <taxon>Verminephrobacter</taxon>
    </lineage>
</organism>
<dbReference type="Pfam" id="PF01791">
    <property type="entry name" value="DeoC"/>
    <property type="match status" value="1"/>
</dbReference>
<dbReference type="GO" id="GO:0061595">
    <property type="term" value="F:6-deoxy-6-sulfofructose-1-phosphate aldolase activity"/>
    <property type="evidence" value="ECO:0007669"/>
    <property type="project" value="TreeGrafter"/>
</dbReference>
<comment type="similarity">
    <text evidence="1">Belongs to the aldolase LacD family.</text>
</comment>
<dbReference type="NCBIfam" id="NF009498">
    <property type="entry name" value="PRK12858.1"/>
    <property type="match status" value="1"/>
</dbReference>
<dbReference type="Gene3D" id="3.20.20.70">
    <property type="entry name" value="Aldolase class I"/>
    <property type="match status" value="1"/>
</dbReference>
<dbReference type="GO" id="GO:1902777">
    <property type="term" value="P:6-sulfoquinovose(1-) catabolic process"/>
    <property type="evidence" value="ECO:0007669"/>
    <property type="project" value="TreeGrafter"/>
</dbReference>
<dbReference type="OrthoDB" id="9802970at2"/>
<dbReference type="SMART" id="SM01133">
    <property type="entry name" value="DeoC"/>
    <property type="match status" value="1"/>
</dbReference>
<dbReference type="STRING" id="391735.Veis_2597"/>
<dbReference type="PANTHER" id="PTHR39340">
    <property type="entry name" value="SULFOFRUCTOSEPHOSPHATE ALDOLASE"/>
    <property type="match status" value="1"/>
</dbReference>
<dbReference type="GeneID" id="76461121"/>
<reference evidence="4" key="1">
    <citation type="submission" date="2006-12" db="EMBL/GenBank/DDBJ databases">
        <title>Complete sequence of chromosome 1 of Verminephrobacter eiseniae EF01-2.</title>
        <authorList>
            <person name="Copeland A."/>
            <person name="Lucas S."/>
            <person name="Lapidus A."/>
            <person name="Barry K."/>
            <person name="Detter J.C."/>
            <person name="Glavina del Rio T."/>
            <person name="Dalin E."/>
            <person name="Tice H."/>
            <person name="Pitluck S."/>
            <person name="Chertkov O."/>
            <person name="Brettin T."/>
            <person name="Bruce D."/>
            <person name="Han C."/>
            <person name="Tapia R."/>
            <person name="Gilna P."/>
            <person name="Schmutz J."/>
            <person name="Larimer F."/>
            <person name="Land M."/>
            <person name="Hauser L."/>
            <person name="Kyrpides N."/>
            <person name="Kim E."/>
            <person name="Stahl D."/>
            <person name="Richardson P."/>
        </authorList>
    </citation>
    <scope>NUCLEOTIDE SEQUENCE [LARGE SCALE GENOMIC DNA]</scope>
    <source>
        <strain evidence="4">EF01-2</strain>
    </source>
</reference>
<dbReference type="InterPro" id="IPR050552">
    <property type="entry name" value="LacD_aldolase"/>
</dbReference>
<name>A1WL35_VEREI</name>
<dbReference type="AlphaFoldDB" id="A1WL35"/>